<evidence type="ECO:0000256" key="2">
    <source>
        <dbReference type="ARBA" id="ARBA00023163"/>
    </source>
</evidence>
<feature type="domain" description="HVO-2525 N-terminal" evidence="4">
    <location>
        <begin position="4"/>
        <end position="137"/>
    </location>
</feature>
<evidence type="ECO:0000259" key="4">
    <source>
        <dbReference type="Pfam" id="PF24279"/>
    </source>
</evidence>
<accession>M0AR97</accession>
<dbReference type="AlphaFoldDB" id="M0AR97"/>
<dbReference type="PANTHER" id="PTHR34236">
    <property type="entry name" value="DIMETHYL SULFOXIDE REDUCTASE TRANSCRIPTIONAL ACTIVATOR"/>
    <property type="match status" value="1"/>
</dbReference>
<dbReference type="Pfam" id="PF04967">
    <property type="entry name" value="HTH_10"/>
    <property type="match status" value="1"/>
</dbReference>
<feature type="domain" description="HTH bat-type" evidence="3">
    <location>
        <begin position="172"/>
        <end position="223"/>
    </location>
</feature>
<reference evidence="5 6" key="1">
    <citation type="journal article" date="2014" name="PLoS Genet.">
        <title>Phylogenetically driven sequencing of extremely halophilic archaea reveals strategies for static and dynamic osmo-response.</title>
        <authorList>
            <person name="Becker E.A."/>
            <person name="Seitzer P.M."/>
            <person name="Tritt A."/>
            <person name="Larsen D."/>
            <person name="Krusor M."/>
            <person name="Yao A.I."/>
            <person name="Wu D."/>
            <person name="Madern D."/>
            <person name="Eisen J.A."/>
            <person name="Darling A.E."/>
            <person name="Facciotti M.T."/>
        </authorList>
    </citation>
    <scope>NUCLEOTIDE SEQUENCE [LARGE SCALE GENOMIC DNA]</scope>
    <source>
        <strain evidence="5 6">JCM 10990</strain>
    </source>
</reference>
<evidence type="ECO:0000256" key="1">
    <source>
        <dbReference type="ARBA" id="ARBA00023015"/>
    </source>
</evidence>
<name>M0AR97_9EURY</name>
<proteinExistence type="predicted"/>
<protein>
    <submittedName>
        <fullName evidence="5">Bacterio-opsin activator HTH domain-containing protein</fullName>
    </submittedName>
</protein>
<evidence type="ECO:0000313" key="6">
    <source>
        <dbReference type="Proteomes" id="UP000011693"/>
    </source>
</evidence>
<keyword evidence="1" id="KW-0805">Transcription regulation</keyword>
<dbReference type="Pfam" id="PF24279">
    <property type="entry name" value="HVO_2525_N"/>
    <property type="match status" value="1"/>
</dbReference>
<organism evidence="5 6">
    <name type="scientific">Natrialba chahannaoensis JCM 10990</name>
    <dbReference type="NCBI Taxonomy" id="1227492"/>
    <lineage>
        <taxon>Archaea</taxon>
        <taxon>Methanobacteriati</taxon>
        <taxon>Methanobacteriota</taxon>
        <taxon>Stenosarchaea group</taxon>
        <taxon>Halobacteria</taxon>
        <taxon>Halobacteriales</taxon>
        <taxon>Natrialbaceae</taxon>
        <taxon>Natrialba</taxon>
    </lineage>
</organism>
<dbReference type="Proteomes" id="UP000011693">
    <property type="component" value="Unassembled WGS sequence"/>
</dbReference>
<gene>
    <name evidence="5" type="ORF">C482_09068</name>
</gene>
<dbReference type="OrthoDB" id="194721at2157"/>
<comment type="caution">
    <text evidence="5">The sequence shown here is derived from an EMBL/GenBank/DDBJ whole genome shotgun (WGS) entry which is preliminary data.</text>
</comment>
<dbReference type="PATRIC" id="fig|1227492.4.peg.1774"/>
<dbReference type="InterPro" id="IPR056486">
    <property type="entry name" value="HVO_2525_N"/>
</dbReference>
<sequence length="263" mass="29233">MISLALSIRQDDCPLSAASDTHDIAFVTPHWHYDHDRSQLELRILADAADRTALECGLDVIRAHAETDSFNLLAKQGGTARVHLTMGTTVTMGTVVANGGYLTAPFENVDGRERWQIGFDDERAVEHTLTVLSEHDDEFEVHDRQRLDPETVLADVRADAIGTTVLEGARQLTATERETIRRAVVGGYYAVPRTATLGDLATDLGVSDAAVSKTLRRAEQKLLAPMVKALESTAESRTGRLGWPEDKHGHDYECERERRYRRQ</sequence>
<evidence type="ECO:0000313" key="5">
    <source>
        <dbReference type="EMBL" id="ELY99908.1"/>
    </source>
</evidence>
<dbReference type="RefSeq" id="WP_006167211.1">
    <property type="nucleotide sequence ID" value="NZ_AOIN01000055.1"/>
</dbReference>
<dbReference type="EMBL" id="AOIN01000055">
    <property type="protein sequence ID" value="ELY99908.1"/>
    <property type="molecule type" value="Genomic_DNA"/>
</dbReference>
<dbReference type="InterPro" id="IPR007050">
    <property type="entry name" value="HTH_bacterioopsin"/>
</dbReference>
<evidence type="ECO:0000259" key="3">
    <source>
        <dbReference type="Pfam" id="PF04967"/>
    </source>
</evidence>
<keyword evidence="2" id="KW-0804">Transcription</keyword>
<keyword evidence="6" id="KW-1185">Reference proteome</keyword>
<dbReference type="PANTHER" id="PTHR34236:SF1">
    <property type="entry name" value="DIMETHYL SULFOXIDE REDUCTASE TRANSCRIPTIONAL ACTIVATOR"/>
    <property type="match status" value="1"/>
</dbReference>